<dbReference type="GO" id="GO:0035539">
    <property type="term" value="F:8-oxo-7,8-dihydrodeoxyguanosine triphosphate pyrophosphatase activity"/>
    <property type="evidence" value="ECO:0007669"/>
    <property type="project" value="TreeGrafter"/>
</dbReference>
<dbReference type="GO" id="GO:0006203">
    <property type="term" value="P:dGTP catabolic process"/>
    <property type="evidence" value="ECO:0007669"/>
    <property type="project" value="TreeGrafter"/>
</dbReference>
<evidence type="ECO:0000313" key="4">
    <source>
        <dbReference type="EMBL" id="KAK2026173.1"/>
    </source>
</evidence>
<dbReference type="PROSITE" id="PS00893">
    <property type="entry name" value="NUDIX_BOX"/>
    <property type="match status" value="1"/>
</dbReference>
<keyword evidence="1" id="KW-0378">Hydrolase</keyword>
<dbReference type="PROSITE" id="PS51462">
    <property type="entry name" value="NUDIX"/>
    <property type="match status" value="1"/>
</dbReference>
<protein>
    <recommendedName>
        <fullName evidence="3">Nudix hydrolase domain-containing protein</fullName>
    </recommendedName>
</protein>
<dbReference type="InterPro" id="IPR000086">
    <property type="entry name" value="NUDIX_hydrolase_dom"/>
</dbReference>
<dbReference type="CDD" id="cd04678">
    <property type="entry name" value="NUDIX_MTH2_Nudt15"/>
    <property type="match status" value="1"/>
</dbReference>
<evidence type="ECO:0000259" key="3">
    <source>
        <dbReference type="PROSITE" id="PS51462"/>
    </source>
</evidence>
<dbReference type="PANTHER" id="PTHR16099:SF5">
    <property type="entry name" value="NUCLEOTIDE TRIPHOSPHATE DIPHOSPHATASE NUDT15"/>
    <property type="match status" value="1"/>
</dbReference>
<comment type="caution">
    <text evidence="4">The sequence shown here is derived from an EMBL/GenBank/DDBJ whole genome shotgun (WGS) entry which is preliminary data.</text>
</comment>
<sequence>MDGKTRQADAAPNQFAHTRVGVAVIIQRRDGRIIVGQRKSSHGAGTIQLPGGHLEFGESFFACAERETLEETGLRVRGAGVAGVTNDLFGDQGKHYITVFVRCEMEDGDAEPVVSGEPPESQTKTLESNMEPEKCAGWSWVTWREVREMNEEAEGPCGGGQAAKLFLPLKNLVEENPDFEISG</sequence>
<accession>A0AAD9M276</accession>
<proteinExistence type="predicted"/>
<dbReference type="AlphaFoldDB" id="A0AAD9M276"/>
<organism evidence="4 5">
    <name type="scientific">Colletotrichum zoysiae</name>
    <dbReference type="NCBI Taxonomy" id="1216348"/>
    <lineage>
        <taxon>Eukaryota</taxon>
        <taxon>Fungi</taxon>
        <taxon>Dikarya</taxon>
        <taxon>Ascomycota</taxon>
        <taxon>Pezizomycotina</taxon>
        <taxon>Sordariomycetes</taxon>
        <taxon>Hypocreomycetidae</taxon>
        <taxon>Glomerellales</taxon>
        <taxon>Glomerellaceae</taxon>
        <taxon>Colletotrichum</taxon>
        <taxon>Colletotrichum graminicola species complex</taxon>
    </lineage>
</organism>
<name>A0AAD9M276_9PEZI</name>
<keyword evidence="5" id="KW-1185">Reference proteome</keyword>
<evidence type="ECO:0000313" key="5">
    <source>
        <dbReference type="Proteomes" id="UP001232148"/>
    </source>
</evidence>
<dbReference type="InterPro" id="IPR015797">
    <property type="entry name" value="NUDIX_hydrolase-like_dom_sf"/>
</dbReference>
<evidence type="ECO:0000256" key="2">
    <source>
        <dbReference type="SAM" id="MobiDB-lite"/>
    </source>
</evidence>
<dbReference type="FunFam" id="3.90.79.10:FF:000060">
    <property type="entry name" value="Nudix hydrolase 1"/>
    <property type="match status" value="1"/>
</dbReference>
<reference evidence="4" key="1">
    <citation type="submission" date="2021-06" db="EMBL/GenBank/DDBJ databases">
        <title>Comparative genomics, transcriptomics and evolutionary studies reveal genomic signatures of adaptation to plant cell wall in hemibiotrophic fungi.</title>
        <authorList>
            <consortium name="DOE Joint Genome Institute"/>
            <person name="Baroncelli R."/>
            <person name="Diaz J.F."/>
            <person name="Benocci T."/>
            <person name="Peng M."/>
            <person name="Battaglia E."/>
            <person name="Haridas S."/>
            <person name="Andreopoulos W."/>
            <person name="Labutti K."/>
            <person name="Pangilinan J."/>
            <person name="Floch G.L."/>
            <person name="Makela M.R."/>
            <person name="Henrissat B."/>
            <person name="Grigoriev I.V."/>
            <person name="Crouch J.A."/>
            <person name="De Vries R.P."/>
            <person name="Sukno S.A."/>
            <person name="Thon M.R."/>
        </authorList>
    </citation>
    <scope>NUCLEOTIDE SEQUENCE</scope>
    <source>
        <strain evidence="4">MAFF235873</strain>
    </source>
</reference>
<dbReference type="Gene3D" id="3.90.79.10">
    <property type="entry name" value="Nucleoside Triphosphate Pyrophosphohydrolase"/>
    <property type="match status" value="1"/>
</dbReference>
<dbReference type="PANTHER" id="PTHR16099">
    <property type="entry name" value="8-OXO-DGTP DIPHOSPHATES NUDT15"/>
    <property type="match status" value="1"/>
</dbReference>
<dbReference type="Pfam" id="PF00293">
    <property type="entry name" value="NUDIX"/>
    <property type="match status" value="1"/>
</dbReference>
<dbReference type="Proteomes" id="UP001232148">
    <property type="component" value="Unassembled WGS sequence"/>
</dbReference>
<dbReference type="GO" id="GO:0005829">
    <property type="term" value="C:cytosol"/>
    <property type="evidence" value="ECO:0007669"/>
    <property type="project" value="TreeGrafter"/>
</dbReference>
<gene>
    <name evidence="4" type="ORF">LX32DRAFT_695826</name>
</gene>
<dbReference type="EMBL" id="MU842920">
    <property type="protein sequence ID" value="KAK2026173.1"/>
    <property type="molecule type" value="Genomic_DNA"/>
</dbReference>
<evidence type="ECO:0000256" key="1">
    <source>
        <dbReference type="ARBA" id="ARBA00022801"/>
    </source>
</evidence>
<dbReference type="InterPro" id="IPR020084">
    <property type="entry name" value="NUDIX_hydrolase_CS"/>
</dbReference>
<feature type="domain" description="Nudix hydrolase" evidence="3">
    <location>
        <begin position="17"/>
        <end position="163"/>
    </location>
</feature>
<feature type="region of interest" description="Disordered" evidence="2">
    <location>
        <begin position="109"/>
        <end position="131"/>
    </location>
</feature>
<dbReference type="SUPFAM" id="SSF55811">
    <property type="entry name" value="Nudix"/>
    <property type="match status" value="1"/>
</dbReference>